<dbReference type="InterPro" id="IPR043128">
    <property type="entry name" value="Rev_trsase/Diguanyl_cyclase"/>
</dbReference>
<dbReference type="EMBL" id="DRMH01000110">
    <property type="protein sequence ID" value="HFC98412.1"/>
    <property type="molecule type" value="Genomic_DNA"/>
</dbReference>
<accession>A0A7C3CM42</accession>
<dbReference type="InterPro" id="IPR029787">
    <property type="entry name" value="Nucleotide_cyclase"/>
</dbReference>
<dbReference type="Gene3D" id="3.30.70.270">
    <property type="match status" value="1"/>
</dbReference>
<dbReference type="SUPFAM" id="SSF55073">
    <property type="entry name" value="Nucleotide cyclase"/>
    <property type="match status" value="1"/>
</dbReference>
<dbReference type="AlphaFoldDB" id="A0A7C3CM42"/>
<organism evidence="1">
    <name type="scientific">Thermosulfurimonas dismutans</name>
    <dbReference type="NCBI Taxonomy" id="999894"/>
    <lineage>
        <taxon>Bacteria</taxon>
        <taxon>Pseudomonadati</taxon>
        <taxon>Thermodesulfobacteriota</taxon>
        <taxon>Thermodesulfobacteria</taxon>
        <taxon>Thermodesulfobacteriales</taxon>
        <taxon>Thermodesulfobacteriaceae</taxon>
        <taxon>Thermosulfurimonas</taxon>
    </lineage>
</organism>
<name>A0A7C3CM42_9BACT</name>
<comment type="caution">
    <text evidence="1">The sequence shown here is derived from an EMBL/GenBank/DDBJ whole genome shotgun (WGS) entry which is preliminary data.</text>
</comment>
<sequence length="149" mass="17212">MLKDPLTNFWNLRGLQRIFDHVIKKYIYSEDYLLLTFYVLLPGDKQFKPFINSILRACAHFLRGLFSPKDFFTRPQEKTFAIICVGRAIQEIQELIERLKGKSFPCRIGHHRLSIRYLVGGTNILGADSLPLVLERALSAAQKGTFIRV</sequence>
<evidence type="ECO:0000313" key="1">
    <source>
        <dbReference type="EMBL" id="HFC98412.1"/>
    </source>
</evidence>
<gene>
    <name evidence="1" type="ORF">ENJ40_08165</name>
</gene>
<proteinExistence type="predicted"/>
<protein>
    <recommendedName>
        <fullName evidence="2">GGDEF domain-containing protein</fullName>
    </recommendedName>
</protein>
<dbReference type="Proteomes" id="UP000886043">
    <property type="component" value="Unassembled WGS sequence"/>
</dbReference>
<reference evidence="1" key="1">
    <citation type="journal article" date="2020" name="mSystems">
        <title>Genome- and Community-Level Interaction Insights into Carbon Utilization and Element Cycling Functions of Hydrothermarchaeota in Hydrothermal Sediment.</title>
        <authorList>
            <person name="Zhou Z."/>
            <person name="Liu Y."/>
            <person name="Xu W."/>
            <person name="Pan J."/>
            <person name="Luo Z.H."/>
            <person name="Li M."/>
        </authorList>
    </citation>
    <scope>NUCLEOTIDE SEQUENCE [LARGE SCALE GENOMIC DNA]</scope>
    <source>
        <strain evidence="1">HyVt-483</strain>
    </source>
</reference>
<evidence type="ECO:0008006" key="2">
    <source>
        <dbReference type="Google" id="ProtNLM"/>
    </source>
</evidence>